<name>A0A419DAP0_9BACT</name>
<feature type="transmembrane region" description="Helical" evidence="1">
    <location>
        <begin position="211"/>
        <end position="238"/>
    </location>
</feature>
<gene>
    <name evidence="2" type="ORF">C4544_06150</name>
</gene>
<reference evidence="2 3" key="1">
    <citation type="journal article" date="2017" name="ISME J.">
        <title>Energy and carbon metabolisms in a deep terrestrial subsurface fluid microbial community.</title>
        <authorList>
            <person name="Momper L."/>
            <person name="Jungbluth S.P."/>
            <person name="Lee M.D."/>
            <person name="Amend J.P."/>
        </authorList>
    </citation>
    <scope>NUCLEOTIDE SEQUENCE [LARGE SCALE GENOMIC DNA]</scope>
    <source>
        <strain evidence="2">SURF_29</strain>
    </source>
</reference>
<accession>A0A419DAP0</accession>
<feature type="transmembrane region" description="Helical" evidence="1">
    <location>
        <begin position="319"/>
        <end position="336"/>
    </location>
</feature>
<proteinExistence type="predicted"/>
<organism evidence="2 3">
    <name type="scientific">candidate division WS5 bacterium</name>
    <dbReference type="NCBI Taxonomy" id="2093353"/>
    <lineage>
        <taxon>Bacteria</taxon>
        <taxon>candidate division WS5</taxon>
    </lineage>
</organism>
<evidence type="ECO:0000256" key="1">
    <source>
        <dbReference type="SAM" id="Phobius"/>
    </source>
</evidence>
<evidence type="ECO:0000313" key="3">
    <source>
        <dbReference type="Proteomes" id="UP000285655"/>
    </source>
</evidence>
<feature type="transmembrane region" description="Helical" evidence="1">
    <location>
        <begin position="258"/>
        <end position="275"/>
    </location>
</feature>
<feature type="transmembrane region" description="Helical" evidence="1">
    <location>
        <begin position="123"/>
        <end position="142"/>
    </location>
</feature>
<dbReference type="EMBL" id="QZJW01000054">
    <property type="protein sequence ID" value="RJO60140.1"/>
    <property type="molecule type" value="Genomic_DNA"/>
</dbReference>
<dbReference type="AlphaFoldDB" id="A0A419DAP0"/>
<sequence>MSKTAQGSTMIFLLAFTVIISLYVFFGYLNKGWIFGKDAQLYYMVGRSLYFDHDVDFTNEWTITPHPEHLGEPRLTTTGRIANQFPIGYAIISQPFFLISDICTRFCNNILRTNLPNDGYRGIYGFLVPFSSILLACIGIYFSFKIICQFFSEIIASLSISTVVLSTSLLWYVTGHLTMSHAYSFFVVTAFINASLIFFDKRPSNVPSSRYVLVGSLLSLAVMVRLQNLLFVTIPLISISVNIFKNFSSKTPSAWTRLFLKISLASFSFLIYFIPQLLFWKTIYGTFFINPYATVGQTFKLLDPYFLKTLLSTNHGLFLWHPITLFSCMGLSVMLLKDKRNRIFLLSLTICFLFTWYIIATWNDFSLANSFGNRGFDGSTLFFALGWAQILYILNKKKMVIAICLFFVLWNVQLLFQQRYLGWLPYYGKVSHLQVFLNYKKLPFELERLKLKYF</sequence>
<evidence type="ECO:0000313" key="2">
    <source>
        <dbReference type="EMBL" id="RJO60140.1"/>
    </source>
</evidence>
<keyword evidence="1" id="KW-1133">Transmembrane helix</keyword>
<feature type="transmembrane region" description="Helical" evidence="1">
    <location>
        <begin position="399"/>
        <end position="416"/>
    </location>
</feature>
<feature type="transmembrane region" description="Helical" evidence="1">
    <location>
        <begin position="180"/>
        <end position="199"/>
    </location>
</feature>
<dbReference type="Proteomes" id="UP000285655">
    <property type="component" value="Unassembled WGS sequence"/>
</dbReference>
<feature type="transmembrane region" description="Helical" evidence="1">
    <location>
        <begin position="343"/>
        <end position="363"/>
    </location>
</feature>
<comment type="caution">
    <text evidence="2">The sequence shown here is derived from an EMBL/GenBank/DDBJ whole genome shotgun (WGS) entry which is preliminary data.</text>
</comment>
<keyword evidence="1" id="KW-0472">Membrane</keyword>
<feature type="transmembrane region" description="Helical" evidence="1">
    <location>
        <begin position="154"/>
        <end position="174"/>
    </location>
</feature>
<keyword evidence="1" id="KW-0812">Transmembrane</keyword>
<evidence type="ECO:0008006" key="4">
    <source>
        <dbReference type="Google" id="ProtNLM"/>
    </source>
</evidence>
<protein>
    <recommendedName>
        <fullName evidence="4">Glycosyltransferase RgtA/B/C/D-like domain-containing protein</fullName>
    </recommendedName>
</protein>
<feature type="transmembrane region" description="Helical" evidence="1">
    <location>
        <begin position="375"/>
        <end position="394"/>
    </location>
</feature>
<feature type="transmembrane region" description="Helical" evidence="1">
    <location>
        <begin position="12"/>
        <end position="29"/>
    </location>
</feature>